<evidence type="ECO:0000256" key="5">
    <source>
        <dbReference type="ARBA" id="ARBA00022833"/>
    </source>
</evidence>
<dbReference type="InterPro" id="IPR008705">
    <property type="entry name" value="Nanos/Xcar2"/>
</dbReference>
<reference evidence="11" key="1">
    <citation type="submission" date="2011-05" db="EMBL/GenBank/DDBJ databases">
        <authorList>
            <person name="Richards S.R."/>
            <person name="Qu J."/>
            <person name="Jiang H."/>
            <person name="Jhangiani S.N."/>
            <person name="Agravi P."/>
            <person name="Goodspeed R."/>
            <person name="Gross S."/>
            <person name="Mandapat C."/>
            <person name="Jackson L."/>
            <person name="Mathew T."/>
            <person name="Pu L."/>
            <person name="Thornton R."/>
            <person name="Saada N."/>
            <person name="Wilczek-Boney K.B."/>
            <person name="Lee S."/>
            <person name="Kovar C."/>
            <person name="Wu Y."/>
            <person name="Scherer S.E."/>
            <person name="Worley K.C."/>
            <person name="Muzny D.M."/>
            <person name="Gibbs R."/>
        </authorList>
    </citation>
    <scope>NUCLEOTIDE SEQUENCE</scope>
    <source>
        <strain evidence="11">Brora</strain>
    </source>
</reference>
<dbReference type="GO" id="GO:0005737">
    <property type="term" value="C:cytoplasm"/>
    <property type="evidence" value="ECO:0007669"/>
    <property type="project" value="UniProtKB-SubCell"/>
</dbReference>
<dbReference type="AlphaFoldDB" id="T1IIX6"/>
<dbReference type="GO" id="GO:0003723">
    <property type="term" value="F:RNA binding"/>
    <property type="evidence" value="ECO:0007669"/>
    <property type="project" value="UniProtKB-UniRule"/>
</dbReference>
<evidence type="ECO:0000259" key="9">
    <source>
        <dbReference type="PROSITE" id="PS51522"/>
    </source>
</evidence>
<dbReference type="PANTHER" id="PTHR12887">
    <property type="entry name" value="NANOS PROTEIN"/>
    <property type="match status" value="1"/>
</dbReference>
<evidence type="ECO:0000256" key="2">
    <source>
        <dbReference type="ARBA" id="ARBA00022490"/>
    </source>
</evidence>
<keyword evidence="11" id="KW-1185">Reference proteome</keyword>
<feature type="domain" description="Nanos-type" evidence="9">
    <location>
        <begin position="85"/>
        <end position="139"/>
    </location>
</feature>
<dbReference type="STRING" id="126957.T1IIX6"/>
<dbReference type="InterPro" id="IPR038129">
    <property type="entry name" value="Nanos_sf"/>
</dbReference>
<dbReference type="PhylomeDB" id="T1IIX6"/>
<accession>T1IIX6</accession>
<dbReference type="Proteomes" id="UP000014500">
    <property type="component" value="Unassembled WGS sequence"/>
</dbReference>
<dbReference type="EMBL" id="JH430212">
    <property type="status" value="NOT_ANNOTATED_CDS"/>
    <property type="molecule type" value="Genomic_DNA"/>
</dbReference>
<organism evidence="10 11">
    <name type="scientific">Strigamia maritima</name>
    <name type="common">European centipede</name>
    <name type="synonym">Geophilus maritimus</name>
    <dbReference type="NCBI Taxonomy" id="126957"/>
    <lineage>
        <taxon>Eukaryota</taxon>
        <taxon>Metazoa</taxon>
        <taxon>Ecdysozoa</taxon>
        <taxon>Arthropoda</taxon>
        <taxon>Myriapoda</taxon>
        <taxon>Chilopoda</taxon>
        <taxon>Pleurostigmophora</taxon>
        <taxon>Geophilomorpha</taxon>
        <taxon>Linotaeniidae</taxon>
        <taxon>Strigamia</taxon>
    </lineage>
</organism>
<reference evidence="10" key="2">
    <citation type="submission" date="2015-02" db="UniProtKB">
        <authorList>
            <consortium name="EnsemblMetazoa"/>
        </authorList>
    </citation>
    <scope>IDENTIFICATION</scope>
</reference>
<evidence type="ECO:0000256" key="6">
    <source>
        <dbReference type="ARBA" id="ARBA00022845"/>
    </source>
</evidence>
<dbReference type="PROSITE" id="PS51522">
    <property type="entry name" value="ZF_NANOS"/>
    <property type="match status" value="1"/>
</dbReference>
<sequence length="172" mass="19722">MAYPRELFNFGLKNVYTHSSLADELVRLLQHEEPVKVNVEVGVGSEEDDWLWNGVEVDPHLNEWIPPMGRPVLKRQKNKKLLPTECVFCKNNREDPKFYQSHILKDFNGKVRCPVLRAYECPICGISGDKAHTIKYCPANQGQVTTMGSVKTVRTSTGKRRVPAHRNFVIKF</sequence>
<evidence type="ECO:0000256" key="7">
    <source>
        <dbReference type="ARBA" id="ARBA00022884"/>
    </source>
</evidence>
<keyword evidence="2" id="KW-0963">Cytoplasm</keyword>
<keyword evidence="6 8" id="KW-0810">Translation regulation</keyword>
<evidence type="ECO:0000256" key="8">
    <source>
        <dbReference type="PROSITE-ProRule" id="PRU00855"/>
    </source>
</evidence>
<dbReference type="Gene3D" id="4.10.60.30">
    <property type="entry name" value="Nanos, RNA-binding domain"/>
    <property type="match status" value="1"/>
</dbReference>
<evidence type="ECO:0000313" key="10">
    <source>
        <dbReference type="EnsemblMetazoa" id="SMAR000830-PA"/>
    </source>
</evidence>
<protein>
    <recommendedName>
        <fullName evidence="9">Nanos-type domain-containing protein</fullName>
    </recommendedName>
</protein>
<dbReference type="eggNOG" id="KOG4602">
    <property type="taxonomic scope" value="Eukaryota"/>
</dbReference>
<dbReference type="GO" id="GO:0008270">
    <property type="term" value="F:zinc ion binding"/>
    <property type="evidence" value="ECO:0007669"/>
    <property type="project" value="UniProtKB-KW"/>
</dbReference>
<dbReference type="GO" id="GO:0006417">
    <property type="term" value="P:regulation of translation"/>
    <property type="evidence" value="ECO:0007669"/>
    <property type="project" value="UniProtKB-UniRule"/>
</dbReference>
<keyword evidence="4 8" id="KW-0863">Zinc-finger</keyword>
<keyword evidence="3" id="KW-0479">Metal-binding</keyword>
<evidence type="ECO:0000313" key="11">
    <source>
        <dbReference type="Proteomes" id="UP000014500"/>
    </source>
</evidence>
<dbReference type="EnsemblMetazoa" id="SMAR000830-RA">
    <property type="protein sequence ID" value="SMAR000830-PA"/>
    <property type="gene ID" value="SMAR000830"/>
</dbReference>
<evidence type="ECO:0000256" key="1">
    <source>
        <dbReference type="ARBA" id="ARBA00004496"/>
    </source>
</evidence>
<comment type="similarity">
    <text evidence="8">Belongs to the nanos family.</text>
</comment>
<evidence type="ECO:0000256" key="4">
    <source>
        <dbReference type="ARBA" id="ARBA00022771"/>
    </source>
</evidence>
<proteinExistence type="inferred from homology"/>
<evidence type="ECO:0000256" key="3">
    <source>
        <dbReference type="ARBA" id="ARBA00022723"/>
    </source>
</evidence>
<dbReference type="InterPro" id="IPR024161">
    <property type="entry name" value="Znf_nanos-typ"/>
</dbReference>
<dbReference type="Pfam" id="PF05741">
    <property type="entry name" value="zf-nanos"/>
    <property type="match status" value="1"/>
</dbReference>
<name>T1IIX6_STRMM</name>
<keyword evidence="5" id="KW-0862">Zinc</keyword>
<comment type="subcellular location">
    <subcellularLocation>
        <location evidence="1">Cytoplasm</location>
    </subcellularLocation>
</comment>
<keyword evidence="7 8" id="KW-0694">RNA-binding</keyword>
<dbReference type="HOGENOM" id="CLU_1564219_0_0_1"/>